<protein>
    <recommendedName>
        <fullName evidence="3">Fungal-type protein kinase domain-containing protein</fullName>
    </recommendedName>
</protein>
<organism evidence="1 2">
    <name type="scientific">Pholiota conissans</name>
    <dbReference type="NCBI Taxonomy" id="109636"/>
    <lineage>
        <taxon>Eukaryota</taxon>
        <taxon>Fungi</taxon>
        <taxon>Dikarya</taxon>
        <taxon>Basidiomycota</taxon>
        <taxon>Agaricomycotina</taxon>
        <taxon>Agaricomycetes</taxon>
        <taxon>Agaricomycetidae</taxon>
        <taxon>Agaricales</taxon>
        <taxon>Agaricineae</taxon>
        <taxon>Strophariaceae</taxon>
        <taxon>Pholiota</taxon>
    </lineage>
</organism>
<accession>A0A9P5Z9H5</accession>
<dbReference type="EMBL" id="MU155162">
    <property type="protein sequence ID" value="KAF9482675.1"/>
    <property type="molecule type" value="Genomic_DNA"/>
</dbReference>
<evidence type="ECO:0000313" key="2">
    <source>
        <dbReference type="Proteomes" id="UP000807469"/>
    </source>
</evidence>
<evidence type="ECO:0000313" key="1">
    <source>
        <dbReference type="EMBL" id="KAF9482675.1"/>
    </source>
</evidence>
<reference evidence="1" key="1">
    <citation type="submission" date="2020-11" db="EMBL/GenBank/DDBJ databases">
        <authorList>
            <consortium name="DOE Joint Genome Institute"/>
            <person name="Ahrendt S."/>
            <person name="Riley R."/>
            <person name="Andreopoulos W."/>
            <person name="Labutti K."/>
            <person name="Pangilinan J."/>
            <person name="Ruiz-Duenas F.J."/>
            <person name="Barrasa J.M."/>
            <person name="Sanchez-Garcia M."/>
            <person name="Camarero S."/>
            <person name="Miyauchi S."/>
            <person name="Serrano A."/>
            <person name="Linde D."/>
            <person name="Babiker R."/>
            <person name="Drula E."/>
            <person name="Ayuso-Fernandez I."/>
            <person name="Pacheco R."/>
            <person name="Padilla G."/>
            <person name="Ferreira P."/>
            <person name="Barriuso J."/>
            <person name="Kellner H."/>
            <person name="Castanera R."/>
            <person name="Alfaro M."/>
            <person name="Ramirez L."/>
            <person name="Pisabarro A.G."/>
            <person name="Kuo A."/>
            <person name="Tritt A."/>
            <person name="Lipzen A."/>
            <person name="He G."/>
            <person name="Yan M."/>
            <person name="Ng V."/>
            <person name="Cullen D."/>
            <person name="Martin F."/>
            <person name="Rosso M.-N."/>
            <person name="Henrissat B."/>
            <person name="Hibbett D."/>
            <person name="Martinez A.T."/>
            <person name="Grigoriev I.V."/>
        </authorList>
    </citation>
    <scope>NUCLEOTIDE SEQUENCE</scope>
    <source>
        <strain evidence="1">CIRM-BRFM 674</strain>
    </source>
</reference>
<keyword evidence="2" id="KW-1185">Reference proteome</keyword>
<dbReference type="Proteomes" id="UP000807469">
    <property type="component" value="Unassembled WGS sequence"/>
</dbReference>
<evidence type="ECO:0008006" key="3">
    <source>
        <dbReference type="Google" id="ProtNLM"/>
    </source>
</evidence>
<gene>
    <name evidence="1" type="ORF">BDN70DRAFT_892316</name>
</gene>
<sequence>MTSSDNTLPEISKAWLDSPIALPKNDELYYTDKTVQSDRRHELLCEDNKKSVVGPMPVHDFLSTFSPLSIDHIKPGMPSTKGAFKDVPRRGSLYGSLVHSLNKDKDASSSSRCPGIKFVRSGNHSERFEESGHEQKNNIYGYSPEDCENNLLPGFVQLIVKLAPEDFVCDTSEKIFGAKKSEYTPSYVKRIFGQQVTLAIEIFARQHRNSLHSIFMTPTHARFLLWGHAGVIISEAFRLFEQAIKAHVRIQLGDNLSDFDKEYARYYLPNKVVRVSLRTDTTDIESGGSIKSGNATQDRMEDESDSEKLDFLISRPVVSPSNLVCNGTRGYWAVDIKTGYVQFLKDVWIAGNTDEDQFEGNIL</sequence>
<dbReference type="AlphaFoldDB" id="A0A9P5Z9H5"/>
<comment type="caution">
    <text evidence="1">The sequence shown here is derived from an EMBL/GenBank/DDBJ whole genome shotgun (WGS) entry which is preliminary data.</text>
</comment>
<dbReference type="OrthoDB" id="2739948at2759"/>
<proteinExistence type="predicted"/>
<name>A0A9P5Z9H5_9AGAR</name>